<name>A0A087UM65_STEMI</name>
<keyword evidence="2" id="KW-1185">Reference proteome</keyword>
<gene>
    <name evidence="1" type="ORF">X975_17270</name>
</gene>
<feature type="non-terminal residue" evidence="1">
    <location>
        <position position="49"/>
    </location>
</feature>
<accession>A0A087UM65</accession>
<protein>
    <submittedName>
        <fullName evidence="1">Uncharacterized protein</fullName>
    </submittedName>
</protein>
<proteinExistence type="predicted"/>
<dbReference type="Proteomes" id="UP000054359">
    <property type="component" value="Unassembled WGS sequence"/>
</dbReference>
<organism evidence="1 2">
    <name type="scientific">Stegodyphus mimosarum</name>
    <name type="common">African social velvet spider</name>
    <dbReference type="NCBI Taxonomy" id="407821"/>
    <lineage>
        <taxon>Eukaryota</taxon>
        <taxon>Metazoa</taxon>
        <taxon>Ecdysozoa</taxon>
        <taxon>Arthropoda</taxon>
        <taxon>Chelicerata</taxon>
        <taxon>Arachnida</taxon>
        <taxon>Araneae</taxon>
        <taxon>Araneomorphae</taxon>
        <taxon>Entelegynae</taxon>
        <taxon>Eresoidea</taxon>
        <taxon>Eresidae</taxon>
        <taxon>Stegodyphus</taxon>
    </lineage>
</organism>
<dbReference type="EMBL" id="KK120525">
    <property type="protein sequence ID" value="KFM78454.1"/>
    <property type="molecule type" value="Genomic_DNA"/>
</dbReference>
<reference evidence="1 2" key="1">
    <citation type="submission" date="2013-11" db="EMBL/GenBank/DDBJ databases">
        <title>Genome sequencing of Stegodyphus mimosarum.</title>
        <authorList>
            <person name="Bechsgaard J."/>
        </authorList>
    </citation>
    <scope>NUCLEOTIDE SEQUENCE [LARGE SCALE GENOMIC DNA]</scope>
</reference>
<evidence type="ECO:0000313" key="1">
    <source>
        <dbReference type="EMBL" id="KFM78454.1"/>
    </source>
</evidence>
<dbReference type="AlphaFoldDB" id="A0A087UM65"/>
<evidence type="ECO:0000313" key="2">
    <source>
        <dbReference type="Proteomes" id="UP000054359"/>
    </source>
</evidence>
<sequence length="49" mass="6094">MVQIFSHAITEKEVQRRKGVQINELKKEKKKYFLIFESYFNKSIFMYFK</sequence>